<protein>
    <recommendedName>
        <fullName evidence="2">DUF6534 domain-containing protein</fullName>
    </recommendedName>
</protein>
<evidence type="ECO:0000259" key="2">
    <source>
        <dbReference type="Pfam" id="PF20152"/>
    </source>
</evidence>
<sequence>MGAMMIGVIVSAVLHGVTLMQAFLYFTNYKKDIWIHKVLVLTTVCFDAIHLALISSTGTSRLLFMEALFTGVNGGIVQMFYTMRVWRLSNRNYYLSGLILFLILSTTAWVIISMQFKTFRQLLSITPLTITINALSTTVDVLIASSLCIMLHNSRTGFKRCCAVASLICLSASSHSLIYATFYFCIGRFYTNSFLATLNARKSIASRIDDTSHVMMSIPTAVTSPQVSSGGKNITIRIDTTKEMNDGDRSVLKAKGVTTNWACRRKVIYSRTDGSI</sequence>
<dbReference type="PANTHER" id="PTHR40465">
    <property type="entry name" value="CHROMOSOME 1, WHOLE GENOME SHOTGUN SEQUENCE"/>
    <property type="match status" value="1"/>
</dbReference>
<dbReference type="Proteomes" id="UP000724874">
    <property type="component" value="Unassembled WGS sequence"/>
</dbReference>
<reference evidence="3" key="1">
    <citation type="submission" date="2020-11" db="EMBL/GenBank/DDBJ databases">
        <authorList>
            <consortium name="DOE Joint Genome Institute"/>
            <person name="Ahrendt S."/>
            <person name="Riley R."/>
            <person name="Andreopoulos W."/>
            <person name="LaButti K."/>
            <person name="Pangilinan J."/>
            <person name="Ruiz-duenas F.J."/>
            <person name="Barrasa J.M."/>
            <person name="Sanchez-Garcia M."/>
            <person name="Camarero S."/>
            <person name="Miyauchi S."/>
            <person name="Serrano A."/>
            <person name="Linde D."/>
            <person name="Babiker R."/>
            <person name="Drula E."/>
            <person name="Ayuso-Fernandez I."/>
            <person name="Pacheco R."/>
            <person name="Padilla G."/>
            <person name="Ferreira P."/>
            <person name="Barriuso J."/>
            <person name="Kellner H."/>
            <person name="Castanera R."/>
            <person name="Alfaro M."/>
            <person name="Ramirez L."/>
            <person name="Pisabarro A.G."/>
            <person name="Kuo A."/>
            <person name="Tritt A."/>
            <person name="Lipzen A."/>
            <person name="He G."/>
            <person name="Yan M."/>
            <person name="Ng V."/>
            <person name="Cullen D."/>
            <person name="Martin F."/>
            <person name="Rosso M.-N."/>
            <person name="Henrissat B."/>
            <person name="Hibbett D."/>
            <person name="Martinez A.T."/>
            <person name="Grigoriev I.V."/>
        </authorList>
    </citation>
    <scope>NUCLEOTIDE SEQUENCE</scope>
    <source>
        <strain evidence="3">AH 44721</strain>
    </source>
</reference>
<dbReference type="PANTHER" id="PTHR40465:SF1">
    <property type="entry name" value="DUF6534 DOMAIN-CONTAINING PROTEIN"/>
    <property type="match status" value="1"/>
</dbReference>
<evidence type="ECO:0000313" key="4">
    <source>
        <dbReference type="Proteomes" id="UP000724874"/>
    </source>
</evidence>
<dbReference type="InterPro" id="IPR045339">
    <property type="entry name" value="DUF6534"/>
</dbReference>
<keyword evidence="1" id="KW-1133">Transmembrane helix</keyword>
<feature type="transmembrane region" description="Helical" evidence="1">
    <location>
        <begin position="38"/>
        <end position="56"/>
    </location>
</feature>
<feature type="transmembrane region" description="Helical" evidence="1">
    <location>
        <begin position="6"/>
        <end position="26"/>
    </location>
</feature>
<name>A0A9P5TL42_GYMJU</name>
<evidence type="ECO:0000313" key="3">
    <source>
        <dbReference type="EMBL" id="KAF8896777.1"/>
    </source>
</evidence>
<feature type="transmembrane region" description="Helical" evidence="1">
    <location>
        <begin position="163"/>
        <end position="184"/>
    </location>
</feature>
<evidence type="ECO:0000256" key="1">
    <source>
        <dbReference type="SAM" id="Phobius"/>
    </source>
</evidence>
<feature type="transmembrane region" description="Helical" evidence="1">
    <location>
        <begin position="132"/>
        <end position="151"/>
    </location>
</feature>
<gene>
    <name evidence="3" type="ORF">CPB84DRAFT_1815905</name>
</gene>
<dbReference type="EMBL" id="JADNYJ010000059">
    <property type="protein sequence ID" value="KAF8896777.1"/>
    <property type="molecule type" value="Genomic_DNA"/>
</dbReference>
<comment type="caution">
    <text evidence="3">The sequence shown here is derived from an EMBL/GenBank/DDBJ whole genome shotgun (WGS) entry which is preliminary data.</text>
</comment>
<feature type="domain" description="DUF6534" evidence="2">
    <location>
        <begin position="136"/>
        <end position="203"/>
    </location>
</feature>
<organism evidence="3 4">
    <name type="scientific">Gymnopilus junonius</name>
    <name type="common">Spectacular rustgill mushroom</name>
    <name type="synonym">Gymnopilus spectabilis subsp. junonius</name>
    <dbReference type="NCBI Taxonomy" id="109634"/>
    <lineage>
        <taxon>Eukaryota</taxon>
        <taxon>Fungi</taxon>
        <taxon>Dikarya</taxon>
        <taxon>Basidiomycota</taxon>
        <taxon>Agaricomycotina</taxon>
        <taxon>Agaricomycetes</taxon>
        <taxon>Agaricomycetidae</taxon>
        <taxon>Agaricales</taxon>
        <taxon>Agaricineae</taxon>
        <taxon>Hymenogastraceae</taxon>
        <taxon>Gymnopilus</taxon>
    </lineage>
</organism>
<keyword evidence="1" id="KW-0812">Transmembrane</keyword>
<proteinExistence type="predicted"/>
<dbReference type="OrthoDB" id="3263055at2759"/>
<dbReference type="AlphaFoldDB" id="A0A9P5TL42"/>
<feature type="transmembrane region" description="Helical" evidence="1">
    <location>
        <begin position="62"/>
        <end position="81"/>
    </location>
</feature>
<accession>A0A9P5TL42</accession>
<keyword evidence="4" id="KW-1185">Reference proteome</keyword>
<keyword evidence="1" id="KW-0472">Membrane</keyword>
<feature type="transmembrane region" description="Helical" evidence="1">
    <location>
        <begin position="93"/>
        <end position="112"/>
    </location>
</feature>
<dbReference type="Pfam" id="PF20152">
    <property type="entry name" value="DUF6534"/>
    <property type="match status" value="1"/>
</dbReference>